<dbReference type="PANTHER" id="PTHR47490:SF2">
    <property type="entry name" value="PROTEIN BLISTER"/>
    <property type="match status" value="1"/>
</dbReference>
<evidence type="ECO:0000313" key="5">
    <source>
        <dbReference type="Proteomes" id="UP000696280"/>
    </source>
</evidence>
<feature type="compositionally biased region" description="Low complexity" evidence="1">
    <location>
        <begin position="497"/>
        <end position="530"/>
    </location>
</feature>
<feature type="transmembrane region" description="Helical" evidence="2">
    <location>
        <begin position="976"/>
        <end position="996"/>
    </location>
</feature>
<feature type="compositionally biased region" description="Polar residues" evidence="1">
    <location>
        <begin position="175"/>
        <end position="186"/>
    </location>
</feature>
<reference evidence="4" key="1">
    <citation type="submission" date="2021-07" db="EMBL/GenBank/DDBJ databases">
        <authorList>
            <person name="Durling M."/>
        </authorList>
    </citation>
    <scope>NUCLEOTIDE SEQUENCE</scope>
</reference>
<feature type="region of interest" description="Disordered" evidence="1">
    <location>
        <begin position="893"/>
        <end position="952"/>
    </location>
</feature>
<keyword evidence="2" id="KW-0472">Membrane</keyword>
<evidence type="ECO:0000313" key="4">
    <source>
        <dbReference type="EMBL" id="CAG8952317.1"/>
    </source>
</evidence>
<dbReference type="EMBL" id="CAJVRL010000045">
    <property type="protein sequence ID" value="CAG8952317.1"/>
    <property type="molecule type" value="Genomic_DNA"/>
</dbReference>
<dbReference type="GO" id="GO:0040008">
    <property type="term" value="P:regulation of growth"/>
    <property type="evidence" value="ECO:0007669"/>
    <property type="project" value="InterPro"/>
</dbReference>
<dbReference type="PANTHER" id="PTHR47490">
    <property type="entry name" value="PROTEIN BLISTER"/>
    <property type="match status" value="1"/>
</dbReference>
<gene>
    <name evidence="4" type="ORF">HYFRA_00001062</name>
</gene>
<keyword evidence="3" id="KW-0732">Signal</keyword>
<proteinExistence type="predicted"/>
<organism evidence="4 5">
    <name type="scientific">Hymenoscyphus fraxineus</name>
    <dbReference type="NCBI Taxonomy" id="746836"/>
    <lineage>
        <taxon>Eukaryota</taxon>
        <taxon>Fungi</taxon>
        <taxon>Dikarya</taxon>
        <taxon>Ascomycota</taxon>
        <taxon>Pezizomycotina</taxon>
        <taxon>Leotiomycetes</taxon>
        <taxon>Helotiales</taxon>
        <taxon>Helotiaceae</taxon>
        <taxon>Hymenoscyphus</taxon>
    </lineage>
</organism>
<evidence type="ECO:0000256" key="2">
    <source>
        <dbReference type="SAM" id="Phobius"/>
    </source>
</evidence>
<feature type="signal peptide" evidence="3">
    <location>
        <begin position="1"/>
        <end position="24"/>
    </location>
</feature>
<protein>
    <submittedName>
        <fullName evidence="4">Uncharacterized protein</fullName>
    </submittedName>
</protein>
<feature type="compositionally biased region" description="Low complexity" evidence="1">
    <location>
        <begin position="193"/>
        <end position="217"/>
    </location>
</feature>
<keyword evidence="2" id="KW-1133">Transmembrane helix</keyword>
<feature type="compositionally biased region" description="Polar residues" evidence="1">
    <location>
        <begin position="86"/>
        <end position="96"/>
    </location>
</feature>
<dbReference type="AlphaFoldDB" id="A0A9N9KVK3"/>
<sequence>MHLNQIGQLCTILSFASWLELGYGSIEGIYQRSDIIPGSSSISSSSSFKSITSNTSTSIKSSSSHITSGSASSTLIQITTESFFPAKSSTGLPPSQSLLTSNKVKSSSSTKLSVSNSTANHSELHSVSSISSATEQAKPSTSERKSAISTTPSKSPPKSTQNATKVSKTVSKSSETNSASTNNPKNGATVKHTTNNNGSTSTAKSSSTKVSSGARSTITTGPKYDPNLKWGVFPWGNHPAWGYYPWGNSTIPSNTCWHEDSQDNPWWPACTISAWKVKLSYFPTPSGTVQYPTTYFEPRLKITMTSPSIYIVLETVAASNKCGQLGPTFTHYPLAINPEEVSTLQLFGNADDKSMIGAPQMLDLNDIATDCERAAFEGRTITNGPYWTTHPYAHDNFNRCSPRISWPPQLQSLGYKYWEHCTRLNDENGLFDPPGAVPPLSSGAGLLPPPAPTRADRIIPSSTPAATIQNPVPVQPSNTSPPQPVVPPPTAVEDRPVQQPTPSAQPSQPNQPSHPSNPLVPVVPPNQSSSEAAQAGQPDQPSSQAAQVGQPSSPAPLPGNDDRKGPGPTSTSPTTSSAAIPSNVPQEPPVSVVAIVGGNTISAKVDSPNIILPDGLTANVGSLAMITNSDNNKAPIVVSVAPSGIYVVSVGDGSTPSQFYPNPVVVNSGAPTPLANPEVPNQPSKPIATVAGEVINIIPGASTIVIKGQTISSGGTPVAIAGNEIVATLGSSGLIVQSAGGAVSTYAIPTPVAPFQPAITTPSIIGTVNGNAIIAAPGGSSVIIGSETLKIGGSPMTLSGEEVISLGPSGIIVQEAGGGVKTLSLPPVATSTSNSVLMNAELIASIIGLTKAGAESIPSITSLQASQPSVIPSLSSSSLALVASSLPSSIANQVASPESKGQESSPQLATSPSGSSFSGSSSSGSRSSGSSSRPISTSIVSSSASGSGSQISPTVATSIKGQAAASTPAKSSASSIFFSCGLMVVTSAVFGVAMVLM</sequence>
<feature type="compositionally biased region" description="Polar residues" evidence="1">
    <location>
        <begin position="460"/>
        <end position="469"/>
    </location>
</feature>
<keyword evidence="2" id="KW-0812">Transmembrane</keyword>
<dbReference type="InterPro" id="IPR044194">
    <property type="entry name" value="BLISTER"/>
</dbReference>
<name>A0A9N9KVK3_9HELO</name>
<dbReference type="Proteomes" id="UP000696280">
    <property type="component" value="Unassembled WGS sequence"/>
</dbReference>
<feature type="compositionally biased region" description="Low complexity" evidence="1">
    <location>
        <begin position="566"/>
        <end position="582"/>
    </location>
</feature>
<feature type="compositionally biased region" description="Pro residues" evidence="1">
    <location>
        <begin position="479"/>
        <end position="490"/>
    </location>
</feature>
<feature type="chain" id="PRO_5040508303" evidence="3">
    <location>
        <begin position="25"/>
        <end position="997"/>
    </location>
</feature>
<keyword evidence="5" id="KW-1185">Reference proteome</keyword>
<accession>A0A9N9KVK3</accession>
<feature type="region of interest" description="Disordered" evidence="1">
    <location>
        <begin position="86"/>
        <end position="221"/>
    </location>
</feature>
<feature type="compositionally biased region" description="Low complexity" evidence="1">
    <location>
        <begin position="911"/>
        <end position="952"/>
    </location>
</feature>
<evidence type="ECO:0000256" key="3">
    <source>
        <dbReference type="SAM" id="SignalP"/>
    </source>
</evidence>
<comment type="caution">
    <text evidence="4">The sequence shown here is derived from an EMBL/GenBank/DDBJ whole genome shotgun (WGS) entry which is preliminary data.</text>
</comment>
<feature type="compositionally biased region" description="Low complexity" evidence="1">
    <location>
        <begin position="97"/>
        <end position="118"/>
    </location>
</feature>
<dbReference type="OrthoDB" id="3944128at2759"/>
<feature type="region of interest" description="Disordered" evidence="1">
    <location>
        <begin position="432"/>
        <end position="586"/>
    </location>
</feature>
<feature type="compositionally biased region" description="Polar residues" evidence="1">
    <location>
        <begin position="537"/>
        <end position="552"/>
    </location>
</feature>
<feature type="compositionally biased region" description="Low complexity" evidence="1">
    <location>
        <begin position="147"/>
        <end position="174"/>
    </location>
</feature>
<evidence type="ECO:0000256" key="1">
    <source>
        <dbReference type="SAM" id="MobiDB-lite"/>
    </source>
</evidence>